<protein>
    <recommendedName>
        <fullName evidence="1">DNA translocase FtsK</fullName>
    </recommendedName>
</protein>
<dbReference type="GO" id="GO:0006355">
    <property type="term" value="P:regulation of DNA-templated transcription"/>
    <property type="evidence" value="ECO:0007669"/>
    <property type="project" value="InterPro"/>
</dbReference>
<evidence type="ECO:0000259" key="8">
    <source>
        <dbReference type="PROSITE" id="PS51372"/>
    </source>
</evidence>
<dbReference type="Pfam" id="PF00874">
    <property type="entry name" value="PRD"/>
    <property type="match status" value="1"/>
</dbReference>
<dbReference type="Gene3D" id="3.40.50.2300">
    <property type="match status" value="1"/>
</dbReference>
<dbReference type="InterPro" id="IPR004701">
    <property type="entry name" value="PTS_EIIA_man-typ"/>
</dbReference>
<dbReference type="SMART" id="SM00382">
    <property type="entry name" value="AAA"/>
    <property type="match status" value="1"/>
</dbReference>
<evidence type="ECO:0000259" key="7">
    <source>
        <dbReference type="PROSITE" id="PS51096"/>
    </source>
</evidence>
<evidence type="ECO:0000256" key="2">
    <source>
        <dbReference type="ARBA" id="ARBA00022679"/>
    </source>
</evidence>
<dbReference type="InterPro" id="IPR027417">
    <property type="entry name" value="P-loop_NTPase"/>
</dbReference>
<dbReference type="InterPro" id="IPR036390">
    <property type="entry name" value="WH_DNA-bd_sf"/>
</dbReference>
<dbReference type="Gene3D" id="3.40.50.510">
    <property type="entry name" value="Phosphotransferase system, mannose-type IIA component"/>
    <property type="match status" value="1"/>
</dbReference>
<dbReference type="SUPFAM" id="SSF52540">
    <property type="entry name" value="P-loop containing nucleoside triphosphate hydrolases"/>
    <property type="match status" value="1"/>
</dbReference>
<dbReference type="GO" id="GO:0009401">
    <property type="term" value="P:phosphoenolpyruvate-dependent sugar phosphotransferase system"/>
    <property type="evidence" value="ECO:0007669"/>
    <property type="project" value="InterPro"/>
</dbReference>
<proteinExistence type="predicted"/>
<reference evidence="9 10" key="1">
    <citation type="journal article" date="2015" name="Genome Announc.">
        <title>Expanding the biotechnology potential of lactobacilli through comparative genomics of 213 strains and associated genera.</title>
        <authorList>
            <person name="Sun Z."/>
            <person name="Harris H.M."/>
            <person name="McCann A."/>
            <person name="Guo C."/>
            <person name="Argimon S."/>
            <person name="Zhang W."/>
            <person name="Yang X."/>
            <person name="Jeffery I.B."/>
            <person name="Cooney J.C."/>
            <person name="Kagawa T.F."/>
            <person name="Liu W."/>
            <person name="Song Y."/>
            <person name="Salvetti E."/>
            <person name="Wrobel A."/>
            <person name="Rasinkangas P."/>
            <person name="Parkhill J."/>
            <person name="Rea M.C."/>
            <person name="O'Sullivan O."/>
            <person name="Ritari J."/>
            <person name="Douillard F.P."/>
            <person name="Paul Ross R."/>
            <person name="Yang R."/>
            <person name="Briner A.E."/>
            <person name="Felis G.E."/>
            <person name="de Vos W.M."/>
            <person name="Barrangou R."/>
            <person name="Klaenhammer T.R."/>
            <person name="Caufield P.W."/>
            <person name="Cui Y."/>
            <person name="Zhang H."/>
            <person name="O'Toole P.W."/>
        </authorList>
    </citation>
    <scope>NUCLEOTIDE SEQUENCE [LARGE SCALE GENOMIC DNA]</scope>
    <source>
        <strain evidence="9 10">DSM 16634</strain>
    </source>
</reference>
<evidence type="ECO:0000256" key="3">
    <source>
        <dbReference type="ARBA" id="ARBA00022741"/>
    </source>
</evidence>
<keyword evidence="4" id="KW-0067">ATP-binding</keyword>
<evidence type="ECO:0000256" key="5">
    <source>
        <dbReference type="ARBA" id="ARBA00023125"/>
    </source>
</evidence>
<dbReference type="InterPro" id="IPR003593">
    <property type="entry name" value="AAA+_ATPase"/>
</dbReference>
<dbReference type="SUPFAM" id="SSF53062">
    <property type="entry name" value="PTS system fructose IIA component-like"/>
    <property type="match status" value="1"/>
</dbReference>
<evidence type="ECO:0000259" key="6">
    <source>
        <dbReference type="PROSITE" id="PS50045"/>
    </source>
</evidence>
<gene>
    <name evidence="9" type="ORF">FC32_GL001668</name>
</gene>
<dbReference type="PANTHER" id="PTHR32071">
    <property type="entry name" value="TRANSCRIPTIONAL REGULATORY PROTEIN"/>
    <property type="match status" value="1"/>
</dbReference>
<dbReference type="PROSITE" id="PS00676">
    <property type="entry name" value="SIGMA54_INTERACT_2"/>
    <property type="match status" value="1"/>
</dbReference>
<accession>A0A0R1U2T1</accession>
<dbReference type="GO" id="GO:0005524">
    <property type="term" value="F:ATP binding"/>
    <property type="evidence" value="ECO:0007669"/>
    <property type="project" value="UniProtKB-KW"/>
</dbReference>
<feature type="domain" description="PRD" evidence="8">
    <location>
        <begin position="467"/>
        <end position="574"/>
    </location>
</feature>
<evidence type="ECO:0000313" key="10">
    <source>
        <dbReference type="Proteomes" id="UP000051324"/>
    </source>
</evidence>
<feature type="domain" description="PRD" evidence="8">
    <location>
        <begin position="839"/>
        <end position="941"/>
    </location>
</feature>
<dbReference type="Gene3D" id="3.40.50.300">
    <property type="entry name" value="P-loop containing nucleotide triphosphate hydrolases"/>
    <property type="match status" value="1"/>
</dbReference>
<dbReference type="PATRIC" id="fig|1423724.4.peg.1741"/>
<dbReference type="InterPro" id="IPR036662">
    <property type="entry name" value="PTS_EIIA_man-typ_sf"/>
</dbReference>
<dbReference type="CDD" id="cd00009">
    <property type="entry name" value="AAA"/>
    <property type="match status" value="1"/>
</dbReference>
<dbReference type="GO" id="GO:0016740">
    <property type="term" value="F:transferase activity"/>
    <property type="evidence" value="ECO:0007669"/>
    <property type="project" value="UniProtKB-KW"/>
</dbReference>
<keyword evidence="2" id="KW-0808">Transferase</keyword>
<dbReference type="GO" id="GO:0016020">
    <property type="term" value="C:membrane"/>
    <property type="evidence" value="ECO:0007669"/>
    <property type="project" value="InterPro"/>
</dbReference>
<keyword evidence="3" id="KW-0547">Nucleotide-binding</keyword>
<organism evidence="9 10">
    <name type="scientific">Ligilactobacillus apodemi DSM 16634 = JCM 16172</name>
    <dbReference type="NCBI Taxonomy" id="1423724"/>
    <lineage>
        <taxon>Bacteria</taxon>
        <taxon>Bacillati</taxon>
        <taxon>Bacillota</taxon>
        <taxon>Bacilli</taxon>
        <taxon>Lactobacillales</taxon>
        <taxon>Lactobacillaceae</taxon>
        <taxon>Ligilactobacillus</taxon>
    </lineage>
</organism>
<dbReference type="AlphaFoldDB" id="A0A0R1U2T1"/>
<dbReference type="Gene3D" id="1.10.1790.10">
    <property type="entry name" value="PRD domain"/>
    <property type="match status" value="1"/>
</dbReference>
<keyword evidence="5" id="KW-0238">DNA-binding</keyword>
<dbReference type="SUPFAM" id="SSF46785">
    <property type="entry name" value="Winged helix' DNA-binding domain"/>
    <property type="match status" value="1"/>
</dbReference>
<dbReference type="PROSITE" id="PS51096">
    <property type="entry name" value="PTS_EIIA_TYPE_4"/>
    <property type="match status" value="1"/>
</dbReference>
<keyword evidence="10" id="KW-1185">Reference proteome</keyword>
<dbReference type="STRING" id="1423724.FC32_GL001668"/>
<dbReference type="InterPro" id="IPR025943">
    <property type="entry name" value="Sigma_54_int_dom_ATP-bd_2"/>
</dbReference>
<dbReference type="EMBL" id="AZFT01000004">
    <property type="protein sequence ID" value="KRL87246.1"/>
    <property type="molecule type" value="Genomic_DNA"/>
</dbReference>
<evidence type="ECO:0000256" key="1">
    <source>
        <dbReference type="ARBA" id="ARBA00020887"/>
    </source>
</evidence>
<feature type="domain" description="Sigma-54 factor interaction" evidence="6">
    <location>
        <begin position="110"/>
        <end position="343"/>
    </location>
</feature>
<dbReference type="GO" id="GO:0003677">
    <property type="term" value="F:DNA binding"/>
    <property type="evidence" value="ECO:0007669"/>
    <property type="project" value="UniProtKB-KW"/>
</dbReference>
<comment type="caution">
    <text evidence="9">The sequence shown here is derived from an EMBL/GenBank/DDBJ whole genome shotgun (WGS) entry which is preliminary data.</text>
</comment>
<dbReference type="PANTHER" id="PTHR32071:SF90">
    <property type="entry name" value="TRANSCRIPTIONAL REGULATORY PROTEIN LEVR"/>
    <property type="match status" value="1"/>
</dbReference>
<sequence>MFDTEMIHLKKVNTERNEEDMTRKERILEFVSTSDKALTTKEIADALGILRNNTSKELNILVREGQLTKIAGRPVKYQALDVSPKEVVIQEEIVDTLPPSEPQTDIFTTMIGRKDSLKTQIEQAKAAILYPPHGLNVLITGPTGSGKTYFANAMQQFALKQGVIENENLIVFNCADYAHNPQLLMSHLFGYVKGAFTGAQEDRDGLIQKADGGILFLDEVHRLPPEGQEMIFYFMDHGTYNKLGEIAKAHHANVRLICATTEDPESSLLKTFVRRIPIMIQMPKFEARTVREQLALLKRLLTLEANRIQKNILVSEDVVKALLGSVTFGNVGQLKSNIQLVCAQGFLNCVDQVDQIKLDFEQLPQNIKDGVSHLASDRARLSKLSQLLEPVLTIQPNGSAEILSDSDRYELPYNLYEIIGNKAALLKEEGLAQDAINNFIMTDINVHLKSFYRENKISRTEKNLNELVDQDILQLTKNIMQMLHTESGYPIGENFIYAMSLHLSSFIKRVQSGKPMREVSDDLVTMVKDYPEDLTLAQKIRDMLEEHYEFSVPESEVYYLAVLLISLNSVPKHGKVGVVVAAHGNHTATSMVQVVNELLGVDNLAAFDMSLQMSPTEALNEIIKKVVQVDRGNGVLLLVDMGSLGTFSGKITEKTDIKVKTIDMVTTAMVLEAARKTALIDSDLELVYNELRDFNGYSRKPEDPSEELEDVRPRAILALCSTGKGTAQKIKQILDEILADELVDDVSVLTVSMVGLKDQLDEIAKNYRVIATTGIADPNLGVPYISLEDLFKGEHGKKQLITQLDNSKTWYVEKSVKPVVPEVDQAMAIRYLEQYYTFINPKKIIGVLWGYCDLLEAETDLHLSASRRLALIMHLGGVIERVLLGAPVTMTAEQEAEYTASVWKRAVESADDYLKEKLDLTIAPAEEYYIAKLLDTELLKS</sequence>
<dbReference type="PROSITE" id="PS51372">
    <property type="entry name" value="PRD_2"/>
    <property type="match status" value="2"/>
</dbReference>
<dbReference type="eggNOG" id="COG3933">
    <property type="taxonomic scope" value="Bacteria"/>
</dbReference>
<dbReference type="Pfam" id="PF03610">
    <property type="entry name" value="EIIA-man"/>
    <property type="match status" value="1"/>
</dbReference>
<evidence type="ECO:0000313" key="9">
    <source>
        <dbReference type="EMBL" id="KRL87246.1"/>
    </source>
</evidence>
<dbReference type="eggNOG" id="COG1221">
    <property type="taxonomic scope" value="Bacteria"/>
</dbReference>
<dbReference type="Gene3D" id="1.10.10.10">
    <property type="entry name" value="Winged helix-like DNA-binding domain superfamily/Winged helix DNA-binding domain"/>
    <property type="match status" value="1"/>
</dbReference>
<dbReference type="Pfam" id="PF00158">
    <property type="entry name" value="Sigma54_activat"/>
    <property type="match status" value="1"/>
</dbReference>
<dbReference type="InterPro" id="IPR011608">
    <property type="entry name" value="PRD"/>
</dbReference>
<dbReference type="Proteomes" id="UP000051324">
    <property type="component" value="Unassembled WGS sequence"/>
</dbReference>
<feature type="domain" description="PTS EIIA type-4" evidence="7">
    <location>
        <begin position="575"/>
        <end position="716"/>
    </location>
</feature>
<evidence type="ECO:0000256" key="4">
    <source>
        <dbReference type="ARBA" id="ARBA00022840"/>
    </source>
</evidence>
<dbReference type="PROSITE" id="PS50045">
    <property type="entry name" value="SIGMA54_INTERACT_4"/>
    <property type="match status" value="1"/>
</dbReference>
<dbReference type="SUPFAM" id="SSF63520">
    <property type="entry name" value="PTS-regulatory domain, PRD"/>
    <property type="match status" value="2"/>
</dbReference>
<name>A0A0R1U2T1_9LACO</name>
<dbReference type="InterPro" id="IPR036634">
    <property type="entry name" value="PRD_sf"/>
</dbReference>
<dbReference type="InterPro" id="IPR002078">
    <property type="entry name" value="Sigma_54_int"/>
</dbReference>
<dbReference type="InterPro" id="IPR036388">
    <property type="entry name" value="WH-like_DNA-bd_sf"/>
</dbReference>